<keyword evidence="2" id="KW-0503">Monooxygenase</keyword>
<dbReference type="SUPFAM" id="SSF48264">
    <property type="entry name" value="Cytochrome P450"/>
    <property type="match status" value="1"/>
</dbReference>
<keyword evidence="4" id="KW-1185">Reference proteome</keyword>
<dbReference type="EMBL" id="BTRK01000006">
    <property type="protein sequence ID" value="GMR57799.1"/>
    <property type="molecule type" value="Genomic_DNA"/>
</dbReference>
<dbReference type="PANTHER" id="PTHR24284:SF1">
    <property type="entry name" value="CYTOCHROME P450 FAMILY"/>
    <property type="match status" value="1"/>
</dbReference>
<dbReference type="Proteomes" id="UP001328107">
    <property type="component" value="Unassembled WGS sequence"/>
</dbReference>
<protein>
    <recommendedName>
        <fullName evidence="5">Cytochrome P450</fullName>
    </recommendedName>
</protein>
<feature type="non-terminal residue" evidence="3">
    <location>
        <position position="1"/>
    </location>
</feature>
<dbReference type="Pfam" id="PF00067">
    <property type="entry name" value="p450"/>
    <property type="match status" value="1"/>
</dbReference>
<dbReference type="InterPro" id="IPR001128">
    <property type="entry name" value="Cyt_P450"/>
</dbReference>
<evidence type="ECO:0000256" key="1">
    <source>
        <dbReference type="ARBA" id="ARBA00010617"/>
    </source>
</evidence>
<dbReference type="PRINTS" id="PR00463">
    <property type="entry name" value="EP450I"/>
</dbReference>
<sequence>CQKLFPPHRHIYNETNYALPEQRVHRANVARALETFDADGDPTNFVHAYMQRMASNAHLDSPVLSRSPELSTYRKDNTTTLRWATLFLADNQQTQDTLREEVHRVVGKERLPALSDKSKMVYAQATILEVQRLANIIRLNGLRKTHKPTKLAGHTLPADMTIHADIHYVMWND</sequence>
<comment type="similarity">
    <text evidence="1">Belongs to the cytochrome P450 family.</text>
</comment>
<dbReference type="AlphaFoldDB" id="A0AAN5D7E5"/>
<dbReference type="Gene3D" id="1.10.630.10">
    <property type="entry name" value="Cytochrome P450"/>
    <property type="match status" value="1"/>
</dbReference>
<evidence type="ECO:0008006" key="5">
    <source>
        <dbReference type="Google" id="ProtNLM"/>
    </source>
</evidence>
<accession>A0AAN5D7E5</accession>
<comment type="caution">
    <text evidence="3">The sequence shown here is derived from an EMBL/GenBank/DDBJ whole genome shotgun (WGS) entry which is preliminary data.</text>
</comment>
<name>A0AAN5D7E5_9BILA</name>
<organism evidence="3 4">
    <name type="scientific">Pristionchus mayeri</name>
    <dbReference type="NCBI Taxonomy" id="1317129"/>
    <lineage>
        <taxon>Eukaryota</taxon>
        <taxon>Metazoa</taxon>
        <taxon>Ecdysozoa</taxon>
        <taxon>Nematoda</taxon>
        <taxon>Chromadorea</taxon>
        <taxon>Rhabditida</taxon>
        <taxon>Rhabditina</taxon>
        <taxon>Diplogasteromorpha</taxon>
        <taxon>Diplogasteroidea</taxon>
        <taxon>Neodiplogasteridae</taxon>
        <taxon>Pristionchus</taxon>
    </lineage>
</organism>
<dbReference type="PANTHER" id="PTHR24284">
    <property type="entry name" value="CYTOCHROME P450 FAMILY"/>
    <property type="match status" value="1"/>
</dbReference>
<dbReference type="InterPro" id="IPR036396">
    <property type="entry name" value="Cyt_P450_sf"/>
</dbReference>
<dbReference type="GO" id="GO:0005506">
    <property type="term" value="F:iron ion binding"/>
    <property type="evidence" value="ECO:0007669"/>
    <property type="project" value="InterPro"/>
</dbReference>
<reference evidence="4" key="1">
    <citation type="submission" date="2022-10" db="EMBL/GenBank/DDBJ databases">
        <title>Genome assembly of Pristionchus species.</title>
        <authorList>
            <person name="Yoshida K."/>
            <person name="Sommer R.J."/>
        </authorList>
    </citation>
    <scope>NUCLEOTIDE SEQUENCE [LARGE SCALE GENOMIC DNA]</scope>
    <source>
        <strain evidence="4">RS5460</strain>
    </source>
</reference>
<feature type="non-terminal residue" evidence="3">
    <location>
        <position position="173"/>
    </location>
</feature>
<dbReference type="GO" id="GO:0020037">
    <property type="term" value="F:heme binding"/>
    <property type="evidence" value="ECO:0007669"/>
    <property type="project" value="InterPro"/>
</dbReference>
<evidence type="ECO:0000313" key="3">
    <source>
        <dbReference type="EMBL" id="GMR57799.1"/>
    </source>
</evidence>
<keyword evidence="2" id="KW-0560">Oxidoreductase</keyword>
<evidence type="ECO:0000313" key="4">
    <source>
        <dbReference type="Proteomes" id="UP001328107"/>
    </source>
</evidence>
<proteinExistence type="inferred from homology"/>
<gene>
    <name evidence="3" type="ORF">PMAYCL1PPCAC_27994</name>
</gene>
<dbReference type="InterPro" id="IPR002401">
    <property type="entry name" value="Cyt_P450_E_grp-I"/>
</dbReference>
<dbReference type="GO" id="GO:0004497">
    <property type="term" value="F:monooxygenase activity"/>
    <property type="evidence" value="ECO:0007669"/>
    <property type="project" value="UniProtKB-KW"/>
</dbReference>
<evidence type="ECO:0000256" key="2">
    <source>
        <dbReference type="ARBA" id="ARBA00023033"/>
    </source>
</evidence>
<dbReference type="GO" id="GO:0016705">
    <property type="term" value="F:oxidoreductase activity, acting on paired donors, with incorporation or reduction of molecular oxygen"/>
    <property type="evidence" value="ECO:0007669"/>
    <property type="project" value="InterPro"/>
</dbReference>